<feature type="chain" id="PRO_5003948597" description="Lipoprotein" evidence="1">
    <location>
        <begin position="21"/>
        <end position="688"/>
    </location>
</feature>
<evidence type="ECO:0000256" key="1">
    <source>
        <dbReference type="SAM" id="SignalP"/>
    </source>
</evidence>
<keyword evidence="1" id="KW-0732">Signal</keyword>
<comment type="caution">
    <text evidence="2">The sequence shown here is derived from an EMBL/GenBank/DDBJ whole genome shotgun (WGS) entry which is preliminary data.</text>
</comment>
<organism evidence="2 3">
    <name type="scientific">Alcanivorax hongdengensis A-11-3</name>
    <dbReference type="NCBI Taxonomy" id="1177179"/>
    <lineage>
        <taxon>Bacteria</taxon>
        <taxon>Pseudomonadati</taxon>
        <taxon>Pseudomonadota</taxon>
        <taxon>Gammaproteobacteria</taxon>
        <taxon>Oceanospirillales</taxon>
        <taxon>Alcanivoracaceae</taxon>
        <taxon>Alcanivorax</taxon>
    </lineage>
</organism>
<dbReference type="AlphaFoldDB" id="L0WE74"/>
<sequence length="688" mass="72790">MQKAKTLMLTALALGLAACNGGEDFGDANLGGCPAGGSCVPSAKGSVLVELQGLQVNNLGYACGTSFAYTSDEETLSEDDGTTIPPYNAVCPEGASSIEFFLGSKTTGDYRLSLGTYLLPKQLTKGAYQITLADMVNAPERVSVELDGSDTTAPVINRLALLEALDTGGDPDDPISISDDTNDYVASNPDTLPENRFDYTDYTAFQTAWQGFLDAVNARDPSVLGAFDPTVSTYQSHLRSGNDRSRAGLYAFTSSQECQFVSSSDSEGCASDADSSKYSYTFTSLVLPDGSILAGGLASRITNATEVVNDFVTLKSGDKIDDVLRLAGDASSNITLSGLGVVTTLDSNGNVSDPASGATDTDASLTGRFLGQTIYNNKEVSADIGSDFHLDYPSTDYEIGDDEKGLTNDTLVGGTVNDFLFRATKTGYVQAVLNSGVMSDVEGDYIVRLYRACIPDESGFDDDSICRVIPNADQEITQDPNPSSTPSTNYADYTACTAFTTDSNGNYVCGAWDTVVDVTKERIRHDELDSSGVDSQGVGEFCVHISSAGLVTTGDDGACPGTTGGLKIGMVTRTFGDADLKSANIFMRLAPGAADESVTPHYNAEIQGRMDLRSAAGDGCKRLFRLSDDSFEAGVRAAWVEGAYLPRKKLIADGDDETDDERYLRFSLANGAVEMYKDDPGCGPLEDN</sequence>
<evidence type="ECO:0000313" key="3">
    <source>
        <dbReference type="Proteomes" id="UP000010164"/>
    </source>
</evidence>
<evidence type="ECO:0000313" key="2">
    <source>
        <dbReference type="EMBL" id="EKF74110.1"/>
    </source>
</evidence>
<dbReference type="RefSeq" id="WP_008929305.1">
    <property type="nucleotide sequence ID" value="NZ_AMRJ01000015.1"/>
</dbReference>
<proteinExistence type="predicted"/>
<dbReference type="PROSITE" id="PS51257">
    <property type="entry name" value="PROKAR_LIPOPROTEIN"/>
    <property type="match status" value="1"/>
</dbReference>
<dbReference type="PATRIC" id="fig|1177179.3.peg.2122"/>
<keyword evidence="3" id="KW-1185">Reference proteome</keyword>
<accession>L0WE74</accession>
<dbReference type="STRING" id="1177179.A11A3_10641"/>
<gene>
    <name evidence="2" type="ORF">A11A3_10641</name>
</gene>
<reference evidence="2 3" key="1">
    <citation type="journal article" date="2012" name="J. Bacteriol.">
        <title>Genome Sequence of the Alkane-Degrading Bacterium Alcanivorax hongdengensis Type Strain A-11-3.</title>
        <authorList>
            <person name="Lai Q."/>
            <person name="Shao Z."/>
        </authorList>
    </citation>
    <scope>NUCLEOTIDE SEQUENCE [LARGE SCALE GENOMIC DNA]</scope>
    <source>
        <strain evidence="2 3">A-11-3</strain>
    </source>
</reference>
<dbReference type="Proteomes" id="UP000010164">
    <property type="component" value="Unassembled WGS sequence"/>
</dbReference>
<name>L0WE74_9GAMM</name>
<dbReference type="EMBL" id="AMRJ01000015">
    <property type="protein sequence ID" value="EKF74110.1"/>
    <property type="molecule type" value="Genomic_DNA"/>
</dbReference>
<feature type="signal peptide" evidence="1">
    <location>
        <begin position="1"/>
        <end position="20"/>
    </location>
</feature>
<protein>
    <recommendedName>
        <fullName evidence="4">Lipoprotein</fullName>
    </recommendedName>
</protein>
<evidence type="ECO:0008006" key="4">
    <source>
        <dbReference type="Google" id="ProtNLM"/>
    </source>
</evidence>
<dbReference type="OrthoDB" id="6071946at2"/>